<dbReference type="Pfam" id="PF07985">
    <property type="entry name" value="SRR1"/>
    <property type="match status" value="1"/>
</dbReference>
<dbReference type="VEuPathDB" id="FungiDB:BO80DRAFT_496354"/>
<feature type="compositionally biased region" description="Polar residues" evidence="1">
    <location>
        <begin position="1"/>
        <end position="16"/>
    </location>
</feature>
<dbReference type="OrthoDB" id="5230585at2759"/>
<evidence type="ECO:0000259" key="2">
    <source>
        <dbReference type="Pfam" id="PF07985"/>
    </source>
</evidence>
<dbReference type="InterPro" id="IPR012942">
    <property type="entry name" value="SRR1-like"/>
</dbReference>
<proteinExistence type="predicted"/>
<dbReference type="PANTHER" id="PTHR42080:SF3">
    <property type="entry name" value="SRR1-LIKE DOMAIN-CONTAINING PROTEIN"/>
    <property type="match status" value="1"/>
</dbReference>
<sequence length="368" mass="41333">MASIEYPSSSASVSRQHQADGEASRQGPMVDLGVEDMESPIEDMETVAKLKKRLEHVVRLYNSGKLLFPRALLEGLHQQIEAGKEEVCITDLDDVPSTHSLKVPAICSDFATTYCIGYTSIQLLTYIHPSFPTMILSDQAPVSILYTHYPSHPDGTLEEVCAAFDKARMEWLESGTCQELQSHLTTMRFSCHIHKIVAFGLGTLAKVQNDHFSTRSYVQHAAIATMATALKERGINDGKEIQCYAQDPWYDETDVEFLKSIGITVVNDPKGFLEIDEFTLVFSVCPNIPVKQIVADVQWPGAMIWNTVSEGEETKQWRKRLRSGEEFWMGPLITDPDSKRVCDMVSHYTKAPLLDLEDFFGDLTVYVK</sequence>
<gene>
    <name evidence="3" type="ORF">BO80DRAFT_496354</name>
</gene>
<name>A0A395GPJ2_9EURO</name>
<keyword evidence="4" id="KW-1185">Reference proteome</keyword>
<reference evidence="3 4" key="1">
    <citation type="submission" date="2018-02" db="EMBL/GenBank/DDBJ databases">
        <title>The genomes of Aspergillus section Nigri reveals drivers in fungal speciation.</title>
        <authorList>
            <consortium name="DOE Joint Genome Institute"/>
            <person name="Vesth T.C."/>
            <person name="Nybo J."/>
            <person name="Theobald S."/>
            <person name="Brandl J."/>
            <person name="Frisvad J.C."/>
            <person name="Nielsen K.F."/>
            <person name="Lyhne E.K."/>
            <person name="Kogle M.E."/>
            <person name="Kuo A."/>
            <person name="Riley R."/>
            <person name="Clum A."/>
            <person name="Nolan M."/>
            <person name="Lipzen A."/>
            <person name="Salamov A."/>
            <person name="Henrissat B."/>
            <person name="Wiebenga A."/>
            <person name="De vries R.P."/>
            <person name="Grigoriev I.V."/>
            <person name="Mortensen U.H."/>
            <person name="Andersen M.R."/>
            <person name="Baker S.E."/>
        </authorList>
    </citation>
    <scope>NUCLEOTIDE SEQUENCE [LARGE SCALE GENOMIC DNA]</scope>
    <source>
        <strain evidence="3 4">CBS 121593</strain>
    </source>
</reference>
<feature type="region of interest" description="Disordered" evidence="1">
    <location>
        <begin position="1"/>
        <end position="29"/>
    </location>
</feature>
<dbReference type="PANTHER" id="PTHR42080">
    <property type="entry name" value="SRR1 DOMAIN-CONTAINING PROTEIN"/>
    <property type="match status" value="1"/>
</dbReference>
<dbReference type="RefSeq" id="XP_025571602.1">
    <property type="nucleotide sequence ID" value="XM_025724014.1"/>
</dbReference>
<organism evidence="3 4">
    <name type="scientific">Aspergillus ibericus CBS 121593</name>
    <dbReference type="NCBI Taxonomy" id="1448316"/>
    <lineage>
        <taxon>Eukaryota</taxon>
        <taxon>Fungi</taxon>
        <taxon>Dikarya</taxon>
        <taxon>Ascomycota</taxon>
        <taxon>Pezizomycotina</taxon>
        <taxon>Eurotiomycetes</taxon>
        <taxon>Eurotiomycetidae</taxon>
        <taxon>Eurotiales</taxon>
        <taxon>Aspergillaceae</taxon>
        <taxon>Aspergillus</taxon>
        <taxon>Aspergillus subgen. Circumdati</taxon>
    </lineage>
</organism>
<feature type="domain" description="SRR1-like" evidence="2">
    <location>
        <begin position="188"/>
        <end position="316"/>
    </location>
</feature>
<dbReference type="EMBL" id="KZ824464">
    <property type="protein sequence ID" value="RAK97274.1"/>
    <property type="molecule type" value="Genomic_DNA"/>
</dbReference>
<dbReference type="AlphaFoldDB" id="A0A395GPJ2"/>
<evidence type="ECO:0000256" key="1">
    <source>
        <dbReference type="SAM" id="MobiDB-lite"/>
    </source>
</evidence>
<evidence type="ECO:0000313" key="4">
    <source>
        <dbReference type="Proteomes" id="UP000249402"/>
    </source>
</evidence>
<accession>A0A395GPJ2</accession>
<protein>
    <recommendedName>
        <fullName evidence="2">SRR1-like domain-containing protein</fullName>
    </recommendedName>
</protein>
<evidence type="ECO:0000313" key="3">
    <source>
        <dbReference type="EMBL" id="RAK97274.1"/>
    </source>
</evidence>
<dbReference type="Proteomes" id="UP000249402">
    <property type="component" value="Unassembled WGS sequence"/>
</dbReference>
<dbReference type="GeneID" id="37228879"/>